<comment type="caution">
    <text evidence="1">The sequence shown here is derived from an EMBL/GenBank/DDBJ whole genome shotgun (WGS) entry which is preliminary data.</text>
</comment>
<evidence type="ECO:0000313" key="2">
    <source>
        <dbReference type="Proteomes" id="UP000281406"/>
    </source>
</evidence>
<evidence type="ECO:0000313" key="1">
    <source>
        <dbReference type="EMBL" id="ROL49510.1"/>
    </source>
</evidence>
<dbReference type="Proteomes" id="UP000281406">
    <property type="component" value="Unassembled WGS sequence"/>
</dbReference>
<gene>
    <name evidence="1" type="ORF">DPX16_15836</name>
</gene>
<name>A0A3N0YU65_ANAGA</name>
<reference evidence="1 2" key="1">
    <citation type="submission" date="2018-10" db="EMBL/GenBank/DDBJ databases">
        <title>Genome assembly for a Yunnan-Guizhou Plateau 3E fish, Anabarilius grahami (Regan), and its evolutionary and genetic applications.</title>
        <authorList>
            <person name="Jiang W."/>
        </authorList>
    </citation>
    <scope>NUCLEOTIDE SEQUENCE [LARGE SCALE GENOMIC DNA]</scope>
    <source>
        <strain evidence="1">AG-KIZ</strain>
        <tissue evidence="1">Muscle</tissue>
    </source>
</reference>
<organism evidence="1 2">
    <name type="scientific">Anabarilius grahami</name>
    <name type="common">Kanglang fish</name>
    <name type="synonym">Barilius grahami</name>
    <dbReference type="NCBI Taxonomy" id="495550"/>
    <lineage>
        <taxon>Eukaryota</taxon>
        <taxon>Metazoa</taxon>
        <taxon>Chordata</taxon>
        <taxon>Craniata</taxon>
        <taxon>Vertebrata</taxon>
        <taxon>Euteleostomi</taxon>
        <taxon>Actinopterygii</taxon>
        <taxon>Neopterygii</taxon>
        <taxon>Teleostei</taxon>
        <taxon>Ostariophysi</taxon>
        <taxon>Cypriniformes</taxon>
        <taxon>Xenocyprididae</taxon>
        <taxon>Xenocypridinae</taxon>
        <taxon>Xenocypridinae incertae sedis</taxon>
        <taxon>Anabarilius</taxon>
    </lineage>
</organism>
<protein>
    <submittedName>
        <fullName evidence="1">Uncharacterized protein</fullName>
    </submittedName>
</protein>
<sequence>MFVCSQNFGDKYFVNKSQFGTGFADRGRLQTNSTQKLRMLMTLELCPQQARLQELDFFRKDSVFGSADRLHPISFALMEPYRSGCTDFSTTRLTVTHHDGYCLTDSWPADLNRDLITRADDRHQDLQVVLLAMTVVHCVVGLVSDKSQESVQGTVAVVNKSLSVRPLRAASERCCYQQQH</sequence>
<dbReference type="EMBL" id="RJVU01026577">
    <property type="protein sequence ID" value="ROL49510.1"/>
    <property type="molecule type" value="Genomic_DNA"/>
</dbReference>
<proteinExistence type="predicted"/>
<keyword evidence="2" id="KW-1185">Reference proteome</keyword>
<dbReference type="AlphaFoldDB" id="A0A3N0YU65"/>
<accession>A0A3N0YU65</accession>